<dbReference type="PROSITE" id="PS50005">
    <property type="entry name" value="TPR"/>
    <property type="match status" value="2"/>
</dbReference>
<dbReference type="NCBIfam" id="TIGR03302">
    <property type="entry name" value="OM_YfiO"/>
    <property type="match status" value="1"/>
</dbReference>
<feature type="repeat" description="TPR" evidence="4">
    <location>
        <begin position="169"/>
        <end position="202"/>
    </location>
</feature>
<evidence type="ECO:0000256" key="4">
    <source>
        <dbReference type="PROSITE-ProRule" id="PRU00339"/>
    </source>
</evidence>
<feature type="repeat" description="TPR" evidence="4">
    <location>
        <begin position="73"/>
        <end position="106"/>
    </location>
</feature>
<evidence type="ECO:0000256" key="1">
    <source>
        <dbReference type="ARBA" id="ARBA00022729"/>
    </source>
</evidence>
<evidence type="ECO:0000256" key="3">
    <source>
        <dbReference type="ARBA" id="ARBA00023237"/>
    </source>
</evidence>
<proteinExistence type="inferred from homology"/>
<dbReference type="Pfam" id="PF13525">
    <property type="entry name" value="YfiO"/>
    <property type="match status" value="1"/>
</dbReference>
<dbReference type="AlphaFoldDB" id="A0A1V1PIE6"/>
<dbReference type="InterPro" id="IPR039565">
    <property type="entry name" value="BamD-like"/>
</dbReference>
<dbReference type="HAMAP" id="MF_00922">
    <property type="entry name" value="OM_assembly_BamD"/>
    <property type="match status" value="1"/>
</dbReference>
<evidence type="ECO:0000259" key="5">
    <source>
        <dbReference type="Pfam" id="PF13525"/>
    </source>
</evidence>
<dbReference type="Gene3D" id="1.25.40.10">
    <property type="entry name" value="Tetratricopeptide repeat domain"/>
    <property type="match status" value="1"/>
</dbReference>
<name>A0A1V1PIE6_9BACT</name>
<keyword evidence="2" id="KW-0472">Membrane</keyword>
<dbReference type="Proteomes" id="UP000189670">
    <property type="component" value="Unassembled WGS sequence"/>
</dbReference>
<evidence type="ECO:0000313" key="7">
    <source>
        <dbReference type="Proteomes" id="UP000189670"/>
    </source>
</evidence>
<feature type="domain" description="Outer membrane lipoprotein BamD-like" evidence="5">
    <location>
        <begin position="33"/>
        <end position="226"/>
    </location>
</feature>
<keyword evidence="1" id="KW-0732">Signal</keyword>
<sequence>MHRSYHYNLVWKLLLITILFMTISCATGPQKREKKAIELLEEGEKLFQAGKYQSAIESFENLIDWYPFSVHASKAELLIGDAHFRLGEYHDAIFAYEGFERLHPTHEKAPYVLNQIGTCFLNQLDTIDRDQKPAIQAVRYFDRIRHEYPQSQYAIQAKNKMMACYTSLAENEFYVGLLYFKAERYKAALNRFQVVISRFPDVGVHHKAIAYIAKCRIAMAENTQSSTMTRR</sequence>
<dbReference type="InterPro" id="IPR011990">
    <property type="entry name" value="TPR-like_helical_dom_sf"/>
</dbReference>
<accession>A0A1V1PIE6</accession>
<dbReference type="PROSITE" id="PS51257">
    <property type="entry name" value="PROKAR_LIPOPROTEIN"/>
    <property type="match status" value="1"/>
</dbReference>
<dbReference type="InterPro" id="IPR017689">
    <property type="entry name" value="BamD"/>
</dbReference>
<gene>
    <name evidence="6" type="ORF">OMM_00014</name>
</gene>
<protein>
    <submittedName>
        <fullName evidence="6">DNA uptake lipoprotein-like protein</fullName>
    </submittedName>
</protein>
<dbReference type="EMBL" id="ATBP01000001">
    <property type="protein sequence ID" value="ETR74679.1"/>
    <property type="molecule type" value="Genomic_DNA"/>
</dbReference>
<dbReference type="SUPFAM" id="SSF48452">
    <property type="entry name" value="TPR-like"/>
    <property type="match status" value="1"/>
</dbReference>
<organism evidence="6 7">
    <name type="scientific">Candidatus Magnetoglobus multicellularis str. Araruama</name>
    <dbReference type="NCBI Taxonomy" id="890399"/>
    <lineage>
        <taxon>Bacteria</taxon>
        <taxon>Pseudomonadati</taxon>
        <taxon>Thermodesulfobacteriota</taxon>
        <taxon>Desulfobacteria</taxon>
        <taxon>Desulfobacterales</taxon>
        <taxon>Desulfobacteraceae</taxon>
        <taxon>Candidatus Magnetoglobus</taxon>
    </lineage>
</organism>
<comment type="caution">
    <text evidence="6">The sequence shown here is derived from an EMBL/GenBank/DDBJ whole genome shotgun (WGS) entry which is preliminary data.</text>
</comment>
<evidence type="ECO:0000256" key="2">
    <source>
        <dbReference type="ARBA" id="ARBA00023136"/>
    </source>
</evidence>
<keyword evidence="3" id="KW-0998">Cell outer membrane</keyword>
<reference evidence="7" key="1">
    <citation type="submission" date="2012-11" db="EMBL/GenBank/DDBJ databases">
        <authorList>
            <person name="Lucero-Rivera Y.E."/>
            <person name="Tovar-Ramirez D."/>
        </authorList>
    </citation>
    <scope>NUCLEOTIDE SEQUENCE [LARGE SCALE GENOMIC DNA]</scope>
    <source>
        <strain evidence="7">Araruama</strain>
    </source>
</reference>
<keyword evidence="4" id="KW-0802">TPR repeat</keyword>
<keyword evidence="6" id="KW-0449">Lipoprotein</keyword>
<evidence type="ECO:0000313" key="6">
    <source>
        <dbReference type="EMBL" id="ETR74679.1"/>
    </source>
</evidence>
<dbReference type="InterPro" id="IPR019734">
    <property type="entry name" value="TPR_rpt"/>
</dbReference>